<feature type="domain" description="DUF6794" evidence="1">
    <location>
        <begin position="4"/>
        <end position="79"/>
    </location>
</feature>
<evidence type="ECO:0000313" key="2">
    <source>
        <dbReference type="EMBL" id="GAT35588.1"/>
    </source>
</evidence>
<dbReference type="Pfam" id="PF20594">
    <property type="entry name" value="DUF6794"/>
    <property type="match status" value="1"/>
</dbReference>
<evidence type="ECO:0000259" key="1">
    <source>
        <dbReference type="Pfam" id="PF20594"/>
    </source>
</evidence>
<proteinExistence type="predicted"/>
<dbReference type="RefSeq" id="WP_075081387.1">
    <property type="nucleotide sequence ID" value="NZ_BDCO01000003.1"/>
</dbReference>
<sequence>MSTPSAFESAVATLLAALPERDSALLKKANNFDLSMQHLGMGAWVRNNLGLWGDHSSLKDEMRAHGINDEDAMSHFIIAGARAVLNGRTAESALSEDLD</sequence>
<evidence type="ECO:0000313" key="3">
    <source>
        <dbReference type="Proteomes" id="UP000076023"/>
    </source>
</evidence>
<dbReference type="EMBL" id="BDCO01000003">
    <property type="protein sequence ID" value="GAT35588.1"/>
    <property type="molecule type" value="Genomic_DNA"/>
</dbReference>
<keyword evidence="3" id="KW-1185">Reference proteome</keyword>
<dbReference type="InParanoid" id="A0A146GGM1"/>
<dbReference type="Proteomes" id="UP000076023">
    <property type="component" value="Unassembled WGS sequence"/>
</dbReference>
<dbReference type="AlphaFoldDB" id="A0A146GGM1"/>
<accession>A0A146GGM1</accession>
<protein>
    <recommendedName>
        <fullName evidence="1">DUF6794 domain-containing protein</fullName>
    </recommendedName>
</protein>
<gene>
    <name evidence="2" type="ORF">TSACC_3659</name>
</gene>
<comment type="caution">
    <text evidence="2">The sequence shown here is derived from an EMBL/GenBank/DDBJ whole genome shotgun (WGS) entry which is preliminary data.</text>
</comment>
<name>A0A146GGM1_TERSA</name>
<dbReference type="InterPro" id="IPR046744">
    <property type="entry name" value="DUF6794"/>
</dbReference>
<dbReference type="OrthoDB" id="8781471at2"/>
<dbReference type="STRING" id="690879.TSACC_3659"/>
<reference evidence="3" key="1">
    <citation type="journal article" date="2017" name="Genome Announc.">
        <title>Draft Genome Sequence of Terrimicrobium sacchariphilum NM-5T, a Facultative Anaerobic Soil Bacterium of the Class Spartobacteria.</title>
        <authorList>
            <person name="Qiu Y.L."/>
            <person name="Tourlousse D.M."/>
            <person name="Matsuura N."/>
            <person name="Ohashi A."/>
            <person name="Sekiguchi Y."/>
        </authorList>
    </citation>
    <scope>NUCLEOTIDE SEQUENCE [LARGE SCALE GENOMIC DNA]</scope>
    <source>
        <strain evidence="3">NM-5</strain>
    </source>
</reference>
<organism evidence="2 3">
    <name type="scientific">Terrimicrobium sacchariphilum</name>
    <dbReference type="NCBI Taxonomy" id="690879"/>
    <lineage>
        <taxon>Bacteria</taxon>
        <taxon>Pseudomonadati</taxon>
        <taxon>Verrucomicrobiota</taxon>
        <taxon>Terrimicrobiia</taxon>
        <taxon>Terrimicrobiales</taxon>
        <taxon>Terrimicrobiaceae</taxon>
        <taxon>Terrimicrobium</taxon>
    </lineage>
</organism>